<keyword evidence="2" id="KW-1185">Reference proteome</keyword>
<sequence>MQWCVIFLLVGLVKFGVSQSIESHQNCRGEKPRIRDCDKVCDNNGTCKIRAALLLPKNTTYDACLAAVGSALDLAMQDPVIQNAFPPWLTVEWMKYDVTDCDAAYAVISAIDAYNDCAHVFFGPSCDFALASVARIAKFLGGTGTPLVTTGGFTFDFVKPKQTCKDEFYMLVRAGPVGFKDLGYFIIDVMRHFKWKQLLLINEPESQLHVAGKSTCHLMMKSFANFLKKEEIIYTPWDTTSDAGQNYTENLKFYLGYKYTTLIYDTPAYERFVGSSGGYLLAATIHNFMIMEGIEVFGWEIMALQPFEEMLVQVVGNTFASELFFGTG</sequence>
<protein>
    <submittedName>
        <fullName evidence="1">Uncharacterized protein</fullName>
    </submittedName>
</protein>
<dbReference type="EMBL" id="CM056798">
    <property type="protein sequence ID" value="KAJ8711872.1"/>
    <property type="molecule type" value="Genomic_DNA"/>
</dbReference>
<accession>A0ACC2Q9R1</accession>
<dbReference type="Proteomes" id="UP001231649">
    <property type="component" value="Chromosome 22"/>
</dbReference>
<comment type="caution">
    <text evidence="1">The sequence shown here is derived from an EMBL/GenBank/DDBJ whole genome shotgun (WGS) entry which is preliminary data.</text>
</comment>
<name>A0ACC2Q9R1_9NEOP</name>
<gene>
    <name evidence="1" type="ORF">PYW08_008826</name>
</gene>
<evidence type="ECO:0000313" key="1">
    <source>
        <dbReference type="EMBL" id="KAJ8711872.1"/>
    </source>
</evidence>
<evidence type="ECO:0000313" key="2">
    <source>
        <dbReference type="Proteomes" id="UP001231649"/>
    </source>
</evidence>
<reference evidence="1" key="1">
    <citation type="submission" date="2023-03" db="EMBL/GenBank/DDBJ databases">
        <title>Chromosome-level genomes of two armyworms, Mythimna separata and Mythimna loreyi, provide insights into the biosynthesis and reception of sex pheromones.</title>
        <authorList>
            <person name="Zhao H."/>
        </authorList>
    </citation>
    <scope>NUCLEOTIDE SEQUENCE</scope>
    <source>
        <strain evidence="1">BeijingLab</strain>
    </source>
</reference>
<proteinExistence type="predicted"/>
<organism evidence="1 2">
    <name type="scientific">Mythimna loreyi</name>
    <dbReference type="NCBI Taxonomy" id="667449"/>
    <lineage>
        <taxon>Eukaryota</taxon>
        <taxon>Metazoa</taxon>
        <taxon>Ecdysozoa</taxon>
        <taxon>Arthropoda</taxon>
        <taxon>Hexapoda</taxon>
        <taxon>Insecta</taxon>
        <taxon>Pterygota</taxon>
        <taxon>Neoptera</taxon>
        <taxon>Endopterygota</taxon>
        <taxon>Lepidoptera</taxon>
        <taxon>Glossata</taxon>
        <taxon>Ditrysia</taxon>
        <taxon>Noctuoidea</taxon>
        <taxon>Noctuidae</taxon>
        <taxon>Noctuinae</taxon>
        <taxon>Hadenini</taxon>
        <taxon>Mythimna</taxon>
    </lineage>
</organism>